<accession>A0A9K3NMV0</accession>
<keyword evidence="1" id="KW-0732">Signal</keyword>
<reference evidence="2" key="1">
    <citation type="journal article" date="2017" name="Nature">
        <title>The sunflower genome provides insights into oil metabolism, flowering and Asterid evolution.</title>
        <authorList>
            <person name="Badouin H."/>
            <person name="Gouzy J."/>
            <person name="Grassa C.J."/>
            <person name="Murat F."/>
            <person name="Staton S.E."/>
            <person name="Cottret L."/>
            <person name="Lelandais-Briere C."/>
            <person name="Owens G.L."/>
            <person name="Carrere S."/>
            <person name="Mayjonade B."/>
            <person name="Legrand L."/>
            <person name="Gill N."/>
            <person name="Kane N.C."/>
            <person name="Bowers J.E."/>
            <person name="Hubner S."/>
            <person name="Bellec A."/>
            <person name="Berard A."/>
            <person name="Berges H."/>
            <person name="Blanchet N."/>
            <person name="Boniface M.C."/>
            <person name="Brunel D."/>
            <person name="Catrice O."/>
            <person name="Chaidir N."/>
            <person name="Claudel C."/>
            <person name="Donnadieu C."/>
            <person name="Faraut T."/>
            <person name="Fievet G."/>
            <person name="Helmstetter N."/>
            <person name="King M."/>
            <person name="Knapp S.J."/>
            <person name="Lai Z."/>
            <person name="Le Paslier M.C."/>
            <person name="Lippi Y."/>
            <person name="Lorenzon L."/>
            <person name="Mandel J.R."/>
            <person name="Marage G."/>
            <person name="Marchand G."/>
            <person name="Marquand E."/>
            <person name="Bret-Mestries E."/>
            <person name="Morien E."/>
            <person name="Nambeesan S."/>
            <person name="Nguyen T."/>
            <person name="Pegot-Espagnet P."/>
            <person name="Pouilly N."/>
            <person name="Raftis F."/>
            <person name="Sallet E."/>
            <person name="Schiex T."/>
            <person name="Thomas J."/>
            <person name="Vandecasteele C."/>
            <person name="Vares D."/>
            <person name="Vear F."/>
            <person name="Vautrin S."/>
            <person name="Crespi M."/>
            <person name="Mangin B."/>
            <person name="Burke J.M."/>
            <person name="Salse J."/>
            <person name="Munos S."/>
            <person name="Vincourt P."/>
            <person name="Rieseberg L.H."/>
            <person name="Langlade N.B."/>
        </authorList>
    </citation>
    <scope>NUCLEOTIDE SEQUENCE</scope>
    <source>
        <tissue evidence="2">Leaves</tissue>
    </source>
</reference>
<evidence type="ECO:0000313" key="2">
    <source>
        <dbReference type="EMBL" id="KAF5806467.1"/>
    </source>
</evidence>
<dbReference type="Proteomes" id="UP000215914">
    <property type="component" value="Unassembled WGS sequence"/>
</dbReference>
<evidence type="ECO:0000313" key="3">
    <source>
        <dbReference type="Proteomes" id="UP000215914"/>
    </source>
</evidence>
<comment type="caution">
    <text evidence="2">The sequence shown here is derived from an EMBL/GenBank/DDBJ whole genome shotgun (WGS) entry which is preliminary data.</text>
</comment>
<protein>
    <submittedName>
        <fullName evidence="2">Uncharacterized protein</fullName>
    </submittedName>
</protein>
<reference evidence="2" key="2">
    <citation type="submission" date="2020-06" db="EMBL/GenBank/DDBJ databases">
        <title>Helianthus annuus Genome sequencing and assembly Release 2.</title>
        <authorList>
            <person name="Gouzy J."/>
            <person name="Langlade N."/>
            <person name="Munos S."/>
        </authorList>
    </citation>
    <scope>NUCLEOTIDE SEQUENCE</scope>
    <source>
        <tissue evidence="2">Leaves</tissue>
    </source>
</reference>
<keyword evidence="3" id="KW-1185">Reference proteome</keyword>
<dbReference type="EMBL" id="MNCJ02000320">
    <property type="protein sequence ID" value="KAF5806467.1"/>
    <property type="molecule type" value="Genomic_DNA"/>
</dbReference>
<dbReference type="AlphaFoldDB" id="A0A9K3NMV0"/>
<feature type="signal peptide" evidence="1">
    <location>
        <begin position="1"/>
        <end position="16"/>
    </location>
</feature>
<organism evidence="2 3">
    <name type="scientific">Helianthus annuus</name>
    <name type="common">Common sunflower</name>
    <dbReference type="NCBI Taxonomy" id="4232"/>
    <lineage>
        <taxon>Eukaryota</taxon>
        <taxon>Viridiplantae</taxon>
        <taxon>Streptophyta</taxon>
        <taxon>Embryophyta</taxon>
        <taxon>Tracheophyta</taxon>
        <taxon>Spermatophyta</taxon>
        <taxon>Magnoliopsida</taxon>
        <taxon>eudicotyledons</taxon>
        <taxon>Gunneridae</taxon>
        <taxon>Pentapetalae</taxon>
        <taxon>asterids</taxon>
        <taxon>campanulids</taxon>
        <taxon>Asterales</taxon>
        <taxon>Asteraceae</taxon>
        <taxon>Asteroideae</taxon>
        <taxon>Heliantheae alliance</taxon>
        <taxon>Heliantheae</taxon>
        <taxon>Helianthus</taxon>
    </lineage>
</organism>
<name>A0A9K3NMV0_HELAN</name>
<evidence type="ECO:0000256" key="1">
    <source>
        <dbReference type="SAM" id="SignalP"/>
    </source>
</evidence>
<feature type="chain" id="PRO_5039909980" evidence="1">
    <location>
        <begin position="17"/>
        <end position="53"/>
    </location>
</feature>
<dbReference type="Gramene" id="mRNA:HanXRQr2_Chr05g0221841">
    <property type="protein sequence ID" value="CDS:HanXRQr2_Chr05g0221841.1"/>
    <property type="gene ID" value="HanXRQr2_Chr05g0221841"/>
</dbReference>
<gene>
    <name evidence="2" type="ORF">HanXRQr2_Chr05g0221841</name>
</gene>
<proteinExistence type="predicted"/>
<sequence length="53" mass="6203">MGIRVLSGVHFLEVLAYLLPLCNEDTGPVMPALIFRGVTDWYQSYRFQRIRFL</sequence>